<dbReference type="EMBL" id="CAXIEN010000192">
    <property type="protein sequence ID" value="CAL1285559.1"/>
    <property type="molecule type" value="Genomic_DNA"/>
</dbReference>
<keyword evidence="4" id="KW-1185">Reference proteome</keyword>
<proteinExistence type="predicted"/>
<keyword evidence="1" id="KW-0812">Transmembrane</keyword>
<dbReference type="PANTHER" id="PTHR24413">
    <property type="entry name" value="SPECKLE-TYPE POZ PROTEIN"/>
    <property type="match status" value="1"/>
</dbReference>
<dbReference type="Gene3D" id="1.25.40.420">
    <property type="match status" value="1"/>
</dbReference>
<dbReference type="Proteomes" id="UP001497382">
    <property type="component" value="Unassembled WGS sequence"/>
</dbReference>
<keyword evidence="1" id="KW-0472">Membrane</keyword>
<keyword evidence="1" id="KW-1133">Transmembrane helix</keyword>
<comment type="caution">
    <text evidence="3">The sequence shown here is derived from an EMBL/GenBank/DDBJ whole genome shotgun (WGS) entry which is preliminary data.</text>
</comment>
<sequence length="219" mass="24978">MLNKVIYFITACALLLVYYLMYPSSDVSESVDGEIQIKMSDLGIIDLCESMSVLYQNGLFSDLTVVVVEDEFRVHKSILSARSEIFREMFESKKDLDKIVIDGLSKKAASQMLFFIYTGHTEELTIETAVELFVVADKYKLNLLKNSCSDMMVQNLNLNNAIEFLSLSNKHYDENLQSASVDFIVANTLEVRQHSKWLEFIETHPKLADKVIESLASKY</sequence>
<gene>
    <name evidence="3" type="ORF">LARSCL_LOCUS13778</name>
</gene>
<dbReference type="InterPro" id="IPR011333">
    <property type="entry name" value="SKP1/BTB/POZ_sf"/>
</dbReference>
<evidence type="ECO:0000259" key="2">
    <source>
        <dbReference type="PROSITE" id="PS50097"/>
    </source>
</evidence>
<dbReference type="SMART" id="SM00225">
    <property type="entry name" value="BTB"/>
    <property type="match status" value="1"/>
</dbReference>
<dbReference type="SUPFAM" id="SSF54695">
    <property type="entry name" value="POZ domain"/>
    <property type="match status" value="1"/>
</dbReference>
<feature type="domain" description="BTB" evidence="2">
    <location>
        <begin position="61"/>
        <end position="125"/>
    </location>
</feature>
<name>A0AAV2AR97_9ARAC</name>
<dbReference type="InterPro" id="IPR000210">
    <property type="entry name" value="BTB/POZ_dom"/>
</dbReference>
<protein>
    <recommendedName>
        <fullName evidence="2">BTB domain-containing protein</fullName>
    </recommendedName>
</protein>
<reference evidence="3 4" key="1">
    <citation type="submission" date="2024-04" db="EMBL/GenBank/DDBJ databases">
        <authorList>
            <person name="Rising A."/>
            <person name="Reimegard J."/>
            <person name="Sonavane S."/>
            <person name="Akerstrom W."/>
            <person name="Nylinder S."/>
            <person name="Hedman E."/>
            <person name="Kallberg Y."/>
        </authorList>
    </citation>
    <scope>NUCLEOTIDE SEQUENCE [LARGE SCALE GENOMIC DNA]</scope>
</reference>
<dbReference type="PROSITE" id="PS50097">
    <property type="entry name" value="BTB"/>
    <property type="match status" value="1"/>
</dbReference>
<evidence type="ECO:0000313" key="4">
    <source>
        <dbReference type="Proteomes" id="UP001497382"/>
    </source>
</evidence>
<dbReference type="Gene3D" id="3.30.710.10">
    <property type="entry name" value="Potassium Channel Kv1.1, Chain A"/>
    <property type="match status" value="1"/>
</dbReference>
<dbReference type="Pfam" id="PF00651">
    <property type="entry name" value="BTB"/>
    <property type="match status" value="1"/>
</dbReference>
<organism evidence="3 4">
    <name type="scientific">Larinioides sclopetarius</name>
    <dbReference type="NCBI Taxonomy" id="280406"/>
    <lineage>
        <taxon>Eukaryota</taxon>
        <taxon>Metazoa</taxon>
        <taxon>Ecdysozoa</taxon>
        <taxon>Arthropoda</taxon>
        <taxon>Chelicerata</taxon>
        <taxon>Arachnida</taxon>
        <taxon>Araneae</taxon>
        <taxon>Araneomorphae</taxon>
        <taxon>Entelegynae</taxon>
        <taxon>Araneoidea</taxon>
        <taxon>Araneidae</taxon>
        <taxon>Larinioides</taxon>
    </lineage>
</organism>
<dbReference type="AlphaFoldDB" id="A0AAV2AR97"/>
<evidence type="ECO:0000256" key="1">
    <source>
        <dbReference type="SAM" id="Phobius"/>
    </source>
</evidence>
<accession>A0AAV2AR97</accession>
<feature type="transmembrane region" description="Helical" evidence="1">
    <location>
        <begin position="5"/>
        <end position="22"/>
    </location>
</feature>
<evidence type="ECO:0000313" key="3">
    <source>
        <dbReference type="EMBL" id="CAL1285559.1"/>
    </source>
</evidence>